<keyword evidence="2" id="KW-1185">Reference proteome</keyword>
<name>A0A8H4CXD4_COLGL</name>
<gene>
    <name evidence="1" type="ORF">GCG54_00001885</name>
</gene>
<organism evidence="1 2">
    <name type="scientific">Colletotrichum gloeosporioides</name>
    <name type="common">Anthracnose fungus</name>
    <name type="synonym">Glomerella cingulata</name>
    <dbReference type="NCBI Taxonomy" id="474922"/>
    <lineage>
        <taxon>Eukaryota</taxon>
        <taxon>Fungi</taxon>
        <taxon>Dikarya</taxon>
        <taxon>Ascomycota</taxon>
        <taxon>Pezizomycotina</taxon>
        <taxon>Sordariomycetes</taxon>
        <taxon>Hypocreomycetidae</taxon>
        <taxon>Glomerellales</taxon>
        <taxon>Glomerellaceae</taxon>
        <taxon>Colletotrichum</taxon>
        <taxon>Colletotrichum gloeosporioides species complex</taxon>
    </lineage>
</organism>
<reference evidence="1" key="2">
    <citation type="submission" date="2020-03" db="EMBL/GenBank/DDBJ databases">
        <authorList>
            <person name="Fu F.-F."/>
            <person name="Chen J."/>
        </authorList>
    </citation>
    <scope>NUCLEOTIDE SEQUENCE</scope>
    <source>
        <strain evidence="1">Lc1</strain>
    </source>
</reference>
<reference evidence="1" key="1">
    <citation type="journal article" date="2020" name="Phytopathology">
        <title>Genome sequence and comparative analysis of Colletotrichum gloeosporioides isolated from Liriodendron leaves.</title>
        <authorList>
            <person name="Fu F.F."/>
            <person name="Hao Z."/>
            <person name="Wang P."/>
            <person name="Lu Y."/>
            <person name="Xue L.J."/>
            <person name="Wei G."/>
            <person name="Tian Y."/>
            <person name="Baishi H."/>
            <person name="Xu H."/>
            <person name="Shi J."/>
            <person name="Cheng T."/>
            <person name="Wang G."/>
            <person name="Yi Y."/>
            <person name="Chen J."/>
        </authorList>
    </citation>
    <scope>NUCLEOTIDE SEQUENCE</scope>
    <source>
        <strain evidence="1">Lc1</strain>
    </source>
</reference>
<accession>A0A8H4CXD4</accession>
<dbReference type="AlphaFoldDB" id="A0A8H4CXD4"/>
<sequence>MDLAAGKSGVQDGLTRCHTRPMPLEGLGLARLGCLPAPLSNFRGGPGPAITPEDISMSPEVCLVCTTNQRPPKQAFFGRR</sequence>
<proteinExistence type="predicted"/>
<dbReference type="RefSeq" id="XP_045270716.1">
    <property type="nucleotide sequence ID" value="XM_045401987.1"/>
</dbReference>
<dbReference type="Proteomes" id="UP000613401">
    <property type="component" value="Unassembled WGS sequence"/>
</dbReference>
<comment type="caution">
    <text evidence="1">The sequence shown here is derived from an EMBL/GenBank/DDBJ whole genome shotgun (WGS) entry which is preliminary data.</text>
</comment>
<protein>
    <submittedName>
        <fullName evidence="1">Uncharacterized protein</fullName>
    </submittedName>
</protein>
<evidence type="ECO:0000313" key="2">
    <source>
        <dbReference type="Proteomes" id="UP000613401"/>
    </source>
</evidence>
<evidence type="ECO:0000313" key="1">
    <source>
        <dbReference type="EMBL" id="KAF3811557.1"/>
    </source>
</evidence>
<dbReference type="GeneID" id="69009050"/>
<dbReference type="EMBL" id="WVTB01000007">
    <property type="protein sequence ID" value="KAF3811557.1"/>
    <property type="molecule type" value="Genomic_DNA"/>
</dbReference>